<accession>A0A9D4FP12</accession>
<dbReference type="EMBL" id="JAIWYP010000007">
    <property type="protein sequence ID" value="KAH3802749.1"/>
    <property type="molecule type" value="Genomic_DNA"/>
</dbReference>
<sequence length="111" mass="12665">MSVTKHLCGPCFVKNIEKNGVVYCRDCEEPLSDKCQHDHARIKALKAHKLCDLADIPPQEIQDLLKKLTTCPNHEKEEMVYLCKDHDVKCCSKCALADHRKCEACMCISFE</sequence>
<dbReference type="GO" id="GO:0008270">
    <property type="term" value="F:zinc ion binding"/>
    <property type="evidence" value="ECO:0007669"/>
    <property type="project" value="UniProtKB-KW"/>
</dbReference>
<protein>
    <recommendedName>
        <fullName evidence="2">B box-type domain-containing protein</fullName>
    </recommendedName>
</protein>
<keyword evidence="4" id="KW-1185">Reference proteome</keyword>
<reference evidence="3" key="2">
    <citation type="submission" date="2020-11" db="EMBL/GenBank/DDBJ databases">
        <authorList>
            <person name="McCartney M.A."/>
            <person name="Auch B."/>
            <person name="Kono T."/>
            <person name="Mallez S."/>
            <person name="Becker A."/>
            <person name="Gohl D.M."/>
            <person name="Silverstein K.A.T."/>
            <person name="Koren S."/>
            <person name="Bechman K.B."/>
            <person name="Herman A."/>
            <person name="Abrahante J.E."/>
            <person name="Garbe J."/>
        </authorList>
    </citation>
    <scope>NUCLEOTIDE SEQUENCE</scope>
    <source>
        <strain evidence="3">Duluth1</strain>
        <tissue evidence="3">Whole animal</tissue>
    </source>
</reference>
<name>A0A9D4FP12_DREPO</name>
<dbReference type="AlphaFoldDB" id="A0A9D4FP12"/>
<gene>
    <name evidence="3" type="ORF">DPMN_156431</name>
</gene>
<dbReference type="InterPro" id="IPR000315">
    <property type="entry name" value="Znf_B-box"/>
</dbReference>
<comment type="caution">
    <text evidence="3">The sequence shown here is derived from an EMBL/GenBank/DDBJ whole genome shotgun (WGS) entry which is preliminary data.</text>
</comment>
<keyword evidence="1" id="KW-0479">Metal-binding</keyword>
<evidence type="ECO:0000313" key="3">
    <source>
        <dbReference type="EMBL" id="KAH3802749.1"/>
    </source>
</evidence>
<proteinExistence type="predicted"/>
<dbReference type="Gene3D" id="3.30.160.60">
    <property type="entry name" value="Classic Zinc Finger"/>
    <property type="match status" value="1"/>
</dbReference>
<keyword evidence="1" id="KW-0862">Zinc</keyword>
<evidence type="ECO:0000259" key="2">
    <source>
        <dbReference type="PROSITE" id="PS50119"/>
    </source>
</evidence>
<dbReference type="PROSITE" id="PS50119">
    <property type="entry name" value="ZF_BBOX"/>
    <property type="match status" value="1"/>
</dbReference>
<feature type="domain" description="B box-type" evidence="2">
    <location>
        <begin position="66"/>
        <end position="100"/>
    </location>
</feature>
<dbReference type="Pfam" id="PF00643">
    <property type="entry name" value="zf-B_box"/>
    <property type="match status" value="1"/>
</dbReference>
<keyword evidence="1" id="KW-0863">Zinc-finger</keyword>
<organism evidence="3 4">
    <name type="scientific">Dreissena polymorpha</name>
    <name type="common">Zebra mussel</name>
    <name type="synonym">Mytilus polymorpha</name>
    <dbReference type="NCBI Taxonomy" id="45954"/>
    <lineage>
        <taxon>Eukaryota</taxon>
        <taxon>Metazoa</taxon>
        <taxon>Spiralia</taxon>
        <taxon>Lophotrochozoa</taxon>
        <taxon>Mollusca</taxon>
        <taxon>Bivalvia</taxon>
        <taxon>Autobranchia</taxon>
        <taxon>Heteroconchia</taxon>
        <taxon>Euheterodonta</taxon>
        <taxon>Imparidentia</taxon>
        <taxon>Neoheterodontei</taxon>
        <taxon>Myida</taxon>
        <taxon>Dreissenoidea</taxon>
        <taxon>Dreissenidae</taxon>
        <taxon>Dreissena</taxon>
    </lineage>
</organism>
<evidence type="ECO:0000313" key="4">
    <source>
        <dbReference type="Proteomes" id="UP000828390"/>
    </source>
</evidence>
<evidence type="ECO:0000256" key="1">
    <source>
        <dbReference type="PROSITE-ProRule" id="PRU00024"/>
    </source>
</evidence>
<dbReference type="Proteomes" id="UP000828390">
    <property type="component" value="Unassembled WGS sequence"/>
</dbReference>
<reference evidence="3" key="1">
    <citation type="journal article" date="2019" name="bioRxiv">
        <title>The Genome of the Zebra Mussel, Dreissena polymorpha: A Resource for Invasive Species Research.</title>
        <authorList>
            <person name="McCartney M.A."/>
            <person name="Auch B."/>
            <person name="Kono T."/>
            <person name="Mallez S."/>
            <person name="Zhang Y."/>
            <person name="Obille A."/>
            <person name="Becker A."/>
            <person name="Abrahante J.E."/>
            <person name="Garbe J."/>
            <person name="Badalamenti J.P."/>
            <person name="Herman A."/>
            <person name="Mangelson H."/>
            <person name="Liachko I."/>
            <person name="Sullivan S."/>
            <person name="Sone E.D."/>
            <person name="Koren S."/>
            <person name="Silverstein K.A.T."/>
            <person name="Beckman K.B."/>
            <person name="Gohl D.M."/>
        </authorList>
    </citation>
    <scope>NUCLEOTIDE SEQUENCE</scope>
    <source>
        <strain evidence="3">Duluth1</strain>
        <tissue evidence="3">Whole animal</tissue>
    </source>
</reference>